<dbReference type="OrthoDB" id="1119189at2"/>
<proteinExistence type="predicted"/>
<evidence type="ECO:0000313" key="3">
    <source>
        <dbReference type="Proteomes" id="UP000218267"/>
    </source>
</evidence>
<dbReference type="KEGG" id="mbas:ALGA_0108"/>
<feature type="coiled-coil region" evidence="1">
    <location>
        <begin position="24"/>
        <end position="51"/>
    </location>
</feature>
<dbReference type="AlphaFoldDB" id="A0A1Y1CEG5"/>
<dbReference type="EMBL" id="AP018042">
    <property type="protein sequence ID" value="BAX78503.1"/>
    <property type="molecule type" value="Genomic_DNA"/>
</dbReference>
<evidence type="ECO:0000256" key="1">
    <source>
        <dbReference type="SAM" id="Coils"/>
    </source>
</evidence>
<gene>
    <name evidence="2" type="ORF">ALGA_0108</name>
</gene>
<accession>A0A1Y1CEG5</accession>
<sequence length="281" mass="32423">MISKITTVIALAIILTSCVSQSDYDKLKAEHEQLKAQLEKCENGAEKIIAKVEQAYAEKKYSEAKENIFKLYKEHPESSKNKEFELLRGKIEKLQLALKKKKEAELLAEKKKKDADKKEKDRIANLNNTGIWSVNYYVDDFGEPTKEGYIRNTYLISGAFSNTATQDSELSVRFLNSSSSNISIQLYEYASNNPVKAYSSEYYKVLILDKDKKRYNLTAINYKSDRLTFDKTNSRTVHQILMKGGAIKFKIVESDTPTTQYEFTIEKADWYDNAYRKLRES</sequence>
<dbReference type="RefSeq" id="WP_096427439.1">
    <property type="nucleotide sequence ID" value="NZ_AP018042.1"/>
</dbReference>
<evidence type="ECO:0000313" key="2">
    <source>
        <dbReference type="EMBL" id="BAX78503.1"/>
    </source>
</evidence>
<name>A0A1Y1CEG5_9BACT</name>
<protein>
    <submittedName>
        <fullName evidence="2">Uncharacterized protein</fullName>
    </submittedName>
</protein>
<reference evidence="2 3" key="1">
    <citation type="journal article" date="2018" name="Mar. Genomics">
        <title>Complete genome sequence of Marinifilaceae bacterium strain SPP2, isolated from the Antarctic marine sediment.</title>
        <authorList>
            <person name="Watanabe M."/>
            <person name="Kojima H."/>
            <person name="Fukui M."/>
        </authorList>
    </citation>
    <scope>NUCLEOTIDE SEQUENCE [LARGE SCALE GENOMIC DNA]</scope>
    <source>
        <strain evidence="2 3">SPP2</strain>
    </source>
</reference>
<organism evidence="2 3">
    <name type="scientific">Labilibaculum antarcticum</name>
    <dbReference type="NCBI Taxonomy" id="1717717"/>
    <lineage>
        <taxon>Bacteria</taxon>
        <taxon>Pseudomonadati</taxon>
        <taxon>Bacteroidota</taxon>
        <taxon>Bacteroidia</taxon>
        <taxon>Marinilabiliales</taxon>
        <taxon>Marinifilaceae</taxon>
        <taxon>Labilibaculum</taxon>
    </lineage>
</organism>
<keyword evidence="3" id="KW-1185">Reference proteome</keyword>
<dbReference type="Proteomes" id="UP000218267">
    <property type="component" value="Chromosome"/>
</dbReference>
<dbReference type="PROSITE" id="PS51257">
    <property type="entry name" value="PROKAR_LIPOPROTEIN"/>
    <property type="match status" value="1"/>
</dbReference>
<reference evidence="3" key="2">
    <citation type="journal article" date="2020" name="Antonie Van Leeuwenhoek">
        <title>Labilibaculum antarcticum sp. nov., a novel facultative anaerobic, psychrotorelant bacterium isolated from marine sediment of Antarctica.</title>
        <authorList>
            <person name="Watanabe M."/>
            <person name="Kojima H."/>
            <person name="Fukui M."/>
        </authorList>
    </citation>
    <scope>NUCLEOTIDE SEQUENCE [LARGE SCALE GENOMIC DNA]</scope>
    <source>
        <strain evidence="3">SPP2</strain>
    </source>
</reference>
<keyword evidence="1" id="KW-0175">Coiled coil</keyword>
<feature type="coiled-coil region" evidence="1">
    <location>
        <begin position="84"/>
        <end position="121"/>
    </location>
</feature>